<proteinExistence type="predicted"/>
<dbReference type="AlphaFoldDB" id="A0A7W9B6V3"/>
<dbReference type="InterPro" id="IPR032708">
    <property type="entry name" value="McjB_C"/>
</dbReference>
<dbReference type="Proteomes" id="UP000537161">
    <property type="component" value="Unassembled WGS sequence"/>
</dbReference>
<name>A0A7W9B6V3_9SPHN</name>
<feature type="domain" description="Microcin J25-processing protein McjB C-terminal" evidence="1">
    <location>
        <begin position="108"/>
        <end position="216"/>
    </location>
</feature>
<protein>
    <recommendedName>
        <fullName evidence="1">Microcin J25-processing protein McjB C-terminal domain-containing protein</fullName>
    </recommendedName>
</protein>
<keyword evidence="3" id="KW-1185">Reference proteome</keyword>
<reference evidence="2 3" key="1">
    <citation type="submission" date="2020-08" db="EMBL/GenBank/DDBJ databases">
        <title>Genomic Encyclopedia of Type Strains, Phase IV (KMG-IV): sequencing the most valuable type-strain genomes for metagenomic binning, comparative biology and taxonomic classification.</title>
        <authorList>
            <person name="Goeker M."/>
        </authorList>
    </citation>
    <scope>NUCLEOTIDE SEQUENCE [LARGE SCALE GENOMIC DNA]</scope>
    <source>
        <strain evidence="2 3">DSM 27163</strain>
    </source>
</reference>
<accession>A0A7W9B6V3</accession>
<evidence type="ECO:0000313" key="2">
    <source>
        <dbReference type="EMBL" id="MBB5707364.1"/>
    </source>
</evidence>
<evidence type="ECO:0000313" key="3">
    <source>
        <dbReference type="Proteomes" id="UP000537161"/>
    </source>
</evidence>
<dbReference type="NCBIfam" id="NF033537">
    <property type="entry name" value="lasso_biosyn_B2"/>
    <property type="match status" value="1"/>
</dbReference>
<dbReference type="RefSeq" id="WP_184099152.1">
    <property type="nucleotide sequence ID" value="NZ_JACIJH010000009.1"/>
</dbReference>
<dbReference type="EMBL" id="JACIJH010000009">
    <property type="protein sequence ID" value="MBB5707364.1"/>
    <property type="molecule type" value="Genomic_DNA"/>
</dbReference>
<dbReference type="InterPro" id="IPR053521">
    <property type="entry name" value="McjB-like"/>
</dbReference>
<sequence>MTTGWQLSAGTGFCEVGTDLVFLDLARDKYLALGGADRAAFDRFRRREVNDSDAIGRLVSTGLIARSDQPTEIAPTRVDVPSADLVHLGEGRLDPRMAISAAFALRWARRAMRPDRIAATVAELAAKKRVLGVPGAEDAATRHAAAYAACRWLNPIPPRCLIDALALDRILLGRGLAVSLVFGVRTSPFNAHCWLQTPETILTGSAAEARNFTPILVVG</sequence>
<evidence type="ECO:0000259" key="1">
    <source>
        <dbReference type="Pfam" id="PF13471"/>
    </source>
</evidence>
<comment type="caution">
    <text evidence="2">The sequence shown here is derived from an EMBL/GenBank/DDBJ whole genome shotgun (WGS) entry which is preliminary data.</text>
</comment>
<dbReference type="Pfam" id="PF13471">
    <property type="entry name" value="Transglut_core3"/>
    <property type="match status" value="1"/>
</dbReference>
<organism evidence="2 3">
    <name type="scientific">Sphingopyxis panaciterrulae</name>
    <dbReference type="NCBI Taxonomy" id="462372"/>
    <lineage>
        <taxon>Bacteria</taxon>
        <taxon>Pseudomonadati</taxon>
        <taxon>Pseudomonadota</taxon>
        <taxon>Alphaproteobacteria</taxon>
        <taxon>Sphingomonadales</taxon>
        <taxon>Sphingomonadaceae</taxon>
        <taxon>Sphingopyxis</taxon>
    </lineage>
</organism>
<gene>
    <name evidence="2" type="ORF">FHR21_002730</name>
</gene>